<feature type="compositionally biased region" description="Acidic residues" evidence="2">
    <location>
        <begin position="488"/>
        <end position="497"/>
    </location>
</feature>
<feature type="region of interest" description="Disordered" evidence="2">
    <location>
        <begin position="838"/>
        <end position="860"/>
    </location>
</feature>
<reference evidence="5 6" key="1">
    <citation type="submission" date="2019-12" db="EMBL/GenBank/DDBJ databases">
        <title>Sporaefaciens musculi gen. nov., sp. nov., a novel bacterium isolated from the caecum of an obese mouse.</title>
        <authorList>
            <person name="Rasmussen T.S."/>
            <person name="Streidl T."/>
            <person name="Hitch T.C.A."/>
            <person name="Wortmann E."/>
            <person name="Deptula P."/>
            <person name="Hansen M."/>
            <person name="Nielsen D.S."/>
            <person name="Clavel T."/>
            <person name="Vogensen F.K."/>
        </authorList>
    </citation>
    <scope>NUCLEOTIDE SEQUENCE [LARGE SCALE GENOMIC DNA]</scope>
    <source>
        <strain evidence="5 6">WCA-9-b2</strain>
        <plasmid evidence="5">unnamed</plasmid>
    </source>
</reference>
<keyword evidence="3" id="KW-0472">Membrane</keyword>
<feature type="compositionally biased region" description="Basic and acidic residues" evidence="2">
    <location>
        <begin position="440"/>
        <end position="450"/>
    </location>
</feature>
<evidence type="ECO:0000256" key="1">
    <source>
        <dbReference type="SAM" id="Coils"/>
    </source>
</evidence>
<keyword evidence="5" id="KW-0614">Plasmid</keyword>
<dbReference type="Proteomes" id="UP000460412">
    <property type="component" value="Unassembled WGS sequence"/>
</dbReference>
<protein>
    <submittedName>
        <fullName evidence="5">Uncharacterized protein</fullName>
    </submittedName>
</protein>
<feature type="region of interest" description="Disordered" evidence="2">
    <location>
        <begin position="409"/>
        <end position="571"/>
    </location>
</feature>
<dbReference type="EMBL" id="WUQX01000003">
    <property type="protein sequence ID" value="MXP79202.1"/>
    <property type="molecule type" value="Genomic_DNA"/>
</dbReference>
<sequence>MKYKKKNRRAACAVCVLLMILMAGSMGVYATELPDDFTAGQDSLDNDVDQANEDRFSGRSPWLDNADETIYSDTVDAADEVQDIEPGEPGMVEKYLSELIRNAASSLISLMEKNLGAGLDHIIYGRVGSGKPNSVNIFAFELRSGNPYGVTASICYALIRSMSFVFLGIGFVYLLAKSAWTGQTAQSREKVKAGFYSMAMKFAVLTLMPYVFDVVLYARDVALYGIKSATGEMITGGATLSLAKAFLINAERTGRFIDSLMYLGTVLLTLYFAVLYVALAIDLLICFVAFPIMCLMHSPKRDLLGNWMMNVLSDILTPVLDAVLLLVPLLASMMLADVIKGIAIIQMIMCMLIIPSRNRIKVLLGVQSNERGGLFGVMALATLGRALTNKAKSAFGRVSDIHSDLQKSKMHKELAESDEEERESLLGGYSQNGESLKGYSQDRYEDKRPDQGGLLEEVDSSDLERAGGRFDGAIMDDGTAISDYESGSLEEDGFDETEALKAQGDKEHPGIKPSEIPAGGEGNDTVGAQAEGNFAVNEEEPHGGEGSLSGASFIGDMESEGSTSVESDQMLTKNEALRKLDRAMEQKQDTIDGLRAQKAHFQSEEKRFAREKLEYEQGSEEKQALEKRRAEAALRAAQTEQKIAGQLRDMNMLRNQAKAIRGGQGGAVPSAFDDARSEIICKRANINNFEQPEFRNALSNEQLKKLYRQRAVSGIVKGTASVAGGMAGAAFLGGGSIFMQPSTAAMAAAAGALGGTAAGNGVAVAAMTGTKAARNAVGTAIMAGTNTDGSAADIAAYSAGAVARNGNAVYNGIYREPVVRAAASADFKAAHGGADVSPVFPATSGTPGPDSHDAGPETVLPEKPEVRIPDATNKAAAVAAQGEAALRKIQAEIERDSTEALKKIITSSGELRNSAALIALKKANIETEKYRATVRETQGIKLTQRQERTKRIELQTEYMTEEVMKKLSLQPDYEKGTERYHSAKESIREKIRTIIEKQNKDIF</sequence>
<name>A0A7X3MN15_9FIRM</name>
<keyword evidence="6" id="KW-1185">Reference proteome</keyword>
<accession>A0A7X3MN15</accession>
<dbReference type="AlphaFoldDB" id="A0A7X3MN15"/>
<feature type="chain" id="PRO_5030561833" evidence="4">
    <location>
        <begin position="31"/>
        <end position="1003"/>
    </location>
</feature>
<feature type="transmembrane region" description="Helical" evidence="3">
    <location>
        <begin position="195"/>
        <end position="218"/>
    </location>
</feature>
<dbReference type="RefSeq" id="WP_159757940.1">
    <property type="nucleotide sequence ID" value="NZ_WUQX01000003.1"/>
</dbReference>
<evidence type="ECO:0000256" key="3">
    <source>
        <dbReference type="SAM" id="Phobius"/>
    </source>
</evidence>
<keyword evidence="3" id="KW-0812">Transmembrane</keyword>
<comment type="caution">
    <text evidence="5">The sequence shown here is derived from an EMBL/GenBank/DDBJ whole genome shotgun (WGS) entry which is preliminary data.</text>
</comment>
<gene>
    <name evidence="5" type="ORF">GN277_29035</name>
</gene>
<keyword evidence="1" id="KW-0175">Coiled coil</keyword>
<feature type="transmembrane region" description="Helical" evidence="3">
    <location>
        <begin position="333"/>
        <end position="354"/>
    </location>
</feature>
<feature type="transmembrane region" description="Helical" evidence="3">
    <location>
        <begin position="744"/>
        <end position="766"/>
    </location>
</feature>
<feature type="coiled-coil region" evidence="1">
    <location>
        <begin position="577"/>
        <end position="656"/>
    </location>
</feature>
<organism evidence="5 6">
    <name type="scientific">Sporofaciens musculi</name>
    <dbReference type="NCBI Taxonomy" id="2681861"/>
    <lineage>
        <taxon>Bacteria</taxon>
        <taxon>Bacillati</taxon>
        <taxon>Bacillota</taxon>
        <taxon>Clostridia</taxon>
        <taxon>Lachnospirales</taxon>
        <taxon>Lachnospiraceae</taxon>
        <taxon>Sporofaciens</taxon>
    </lineage>
</organism>
<feature type="transmembrane region" description="Helical" evidence="3">
    <location>
        <begin position="307"/>
        <end position="327"/>
    </location>
</feature>
<geneLocation type="plasmid" evidence="5">
    <name>unnamed</name>
</geneLocation>
<evidence type="ECO:0000313" key="6">
    <source>
        <dbReference type="Proteomes" id="UP000460412"/>
    </source>
</evidence>
<proteinExistence type="predicted"/>
<keyword evidence="3" id="KW-1133">Transmembrane helix</keyword>
<evidence type="ECO:0000313" key="5">
    <source>
        <dbReference type="EMBL" id="MXP79202.1"/>
    </source>
</evidence>
<evidence type="ECO:0000256" key="4">
    <source>
        <dbReference type="SAM" id="SignalP"/>
    </source>
</evidence>
<feature type="signal peptide" evidence="4">
    <location>
        <begin position="1"/>
        <end position="30"/>
    </location>
</feature>
<feature type="transmembrane region" description="Helical" evidence="3">
    <location>
        <begin position="156"/>
        <end position="175"/>
    </location>
</feature>
<feature type="transmembrane region" description="Helical" evidence="3">
    <location>
        <begin position="714"/>
        <end position="738"/>
    </location>
</feature>
<feature type="compositionally biased region" description="Polar residues" evidence="2">
    <location>
        <begin position="560"/>
        <end position="571"/>
    </location>
</feature>
<feature type="transmembrane region" description="Helical" evidence="3">
    <location>
        <begin position="270"/>
        <end position="295"/>
    </location>
</feature>
<keyword evidence="4" id="KW-0732">Signal</keyword>
<evidence type="ECO:0000256" key="2">
    <source>
        <dbReference type="SAM" id="MobiDB-lite"/>
    </source>
</evidence>
<feature type="compositionally biased region" description="Basic and acidic residues" evidence="2">
    <location>
        <begin position="850"/>
        <end position="860"/>
    </location>
</feature>